<comment type="similarity">
    <text evidence="2">Belongs to the replication factor A protein 3 family.</text>
</comment>
<evidence type="ECO:0000256" key="3">
    <source>
        <dbReference type="ARBA" id="ARBA00023242"/>
    </source>
</evidence>
<evidence type="ECO:0000256" key="1">
    <source>
        <dbReference type="ARBA" id="ARBA00004123"/>
    </source>
</evidence>
<proteinExistence type="inferred from homology"/>
<dbReference type="GO" id="GO:0035861">
    <property type="term" value="C:site of double-strand break"/>
    <property type="evidence" value="ECO:0007669"/>
    <property type="project" value="TreeGrafter"/>
</dbReference>
<dbReference type="GO" id="GO:0003684">
    <property type="term" value="F:damaged DNA binding"/>
    <property type="evidence" value="ECO:0007669"/>
    <property type="project" value="TreeGrafter"/>
</dbReference>
<dbReference type="CDD" id="cd04479">
    <property type="entry name" value="RPA3"/>
    <property type="match status" value="1"/>
</dbReference>
<dbReference type="InterPro" id="IPR013970">
    <property type="entry name" value="Rfa2"/>
</dbReference>
<organism evidence="4 5">
    <name type="scientific">Phakopsora pachyrhizi</name>
    <name type="common">Asian soybean rust disease fungus</name>
    <dbReference type="NCBI Taxonomy" id="170000"/>
    <lineage>
        <taxon>Eukaryota</taxon>
        <taxon>Fungi</taxon>
        <taxon>Dikarya</taxon>
        <taxon>Basidiomycota</taxon>
        <taxon>Pucciniomycotina</taxon>
        <taxon>Pucciniomycetes</taxon>
        <taxon>Pucciniales</taxon>
        <taxon>Phakopsoraceae</taxon>
        <taxon>Phakopsora</taxon>
    </lineage>
</organism>
<dbReference type="Proteomes" id="UP001153365">
    <property type="component" value="Unassembled WGS sequence"/>
</dbReference>
<dbReference type="PANTHER" id="PTHR15114">
    <property type="entry name" value="REPLICATION PROTEIN A3"/>
    <property type="match status" value="1"/>
</dbReference>
<dbReference type="GO" id="GO:0006284">
    <property type="term" value="P:base-excision repair"/>
    <property type="evidence" value="ECO:0007669"/>
    <property type="project" value="TreeGrafter"/>
</dbReference>
<dbReference type="Pfam" id="PF08661">
    <property type="entry name" value="Rep_fac-A_3"/>
    <property type="match status" value="1"/>
</dbReference>
<dbReference type="SUPFAM" id="SSF50249">
    <property type="entry name" value="Nucleic acid-binding proteins"/>
    <property type="match status" value="1"/>
</dbReference>
<dbReference type="EMBL" id="CALTRL010000205">
    <property type="protein sequence ID" value="CAH7667151.1"/>
    <property type="molecule type" value="Genomic_DNA"/>
</dbReference>
<keyword evidence="5" id="KW-1185">Reference proteome</keyword>
<gene>
    <name evidence="4" type="ORF">PPACK8108_LOCUS1536</name>
</gene>
<dbReference type="Gene3D" id="2.40.50.140">
    <property type="entry name" value="Nucleic acid-binding proteins"/>
    <property type="match status" value="1"/>
</dbReference>
<dbReference type="GO" id="GO:0003697">
    <property type="term" value="F:single-stranded DNA binding"/>
    <property type="evidence" value="ECO:0007669"/>
    <property type="project" value="TreeGrafter"/>
</dbReference>
<dbReference type="AlphaFoldDB" id="A0AAV0AHB1"/>
<evidence type="ECO:0000256" key="2">
    <source>
        <dbReference type="ARBA" id="ARBA00009761"/>
    </source>
</evidence>
<protein>
    <submittedName>
        <fullName evidence="4">Replication factor A protein 3</fullName>
    </submittedName>
</protein>
<name>A0AAV0AHB1_PHAPC</name>
<evidence type="ECO:0000313" key="5">
    <source>
        <dbReference type="Proteomes" id="UP001153365"/>
    </source>
</evidence>
<comment type="caution">
    <text evidence="4">The sequence shown here is derived from an EMBL/GenBank/DDBJ whole genome shotgun (WGS) entry which is preliminary data.</text>
</comment>
<dbReference type="GO" id="GO:0000724">
    <property type="term" value="P:double-strand break repair via homologous recombination"/>
    <property type="evidence" value="ECO:0007669"/>
    <property type="project" value="TreeGrafter"/>
</dbReference>
<dbReference type="GO" id="GO:0006298">
    <property type="term" value="P:mismatch repair"/>
    <property type="evidence" value="ECO:0007669"/>
    <property type="project" value="TreeGrafter"/>
</dbReference>
<dbReference type="InterPro" id="IPR012340">
    <property type="entry name" value="NA-bd_OB-fold"/>
</dbReference>
<dbReference type="GO" id="GO:0005662">
    <property type="term" value="C:DNA replication factor A complex"/>
    <property type="evidence" value="ECO:0007669"/>
    <property type="project" value="TreeGrafter"/>
</dbReference>
<dbReference type="PANTHER" id="PTHR15114:SF1">
    <property type="entry name" value="REPLICATION PROTEIN A 14 KDA SUBUNIT"/>
    <property type="match status" value="1"/>
</dbReference>
<evidence type="ECO:0000313" key="4">
    <source>
        <dbReference type="EMBL" id="CAH7667151.1"/>
    </source>
</evidence>
<dbReference type="GO" id="GO:0006260">
    <property type="term" value="P:DNA replication"/>
    <property type="evidence" value="ECO:0007669"/>
    <property type="project" value="InterPro"/>
</dbReference>
<reference evidence="4" key="1">
    <citation type="submission" date="2022-06" db="EMBL/GenBank/DDBJ databases">
        <authorList>
            <consortium name="SYNGENTA / RWTH Aachen University"/>
        </authorList>
    </citation>
    <scope>NUCLEOTIDE SEQUENCE</scope>
</reference>
<comment type="subcellular location">
    <subcellularLocation>
        <location evidence="1">Nucleus</location>
    </subcellularLocation>
</comment>
<sequence>MDAPTPRVSSQMLGNYIGKVVRITGKVVSISNDIVIESSDGGQVIVKNCDGGKINSSFVEMIAKVESSNQIREMDCFNLGDNYDLKLAQAVIDIIHNPGLRSERAQPFPL</sequence>
<keyword evidence="3" id="KW-0539">Nucleus</keyword>
<accession>A0AAV0AHB1</accession>
<dbReference type="GO" id="GO:0006289">
    <property type="term" value="P:nucleotide-excision repair"/>
    <property type="evidence" value="ECO:0007669"/>
    <property type="project" value="TreeGrafter"/>
</dbReference>